<dbReference type="Pfam" id="PF05746">
    <property type="entry name" value="DALR_1"/>
    <property type="match status" value="1"/>
</dbReference>
<dbReference type="NCBIfam" id="TIGR00456">
    <property type="entry name" value="argS"/>
    <property type="match status" value="1"/>
</dbReference>
<dbReference type="SMART" id="SM01016">
    <property type="entry name" value="Arg_tRNA_synt_N"/>
    <property type="match status" value="1"/>
</dbReference>
<evidence type="ECO:0000256" key="8">
    <source>
        <dbReference type="ARBA" id="ARBA00022917"/>
    </source>
</evidence>
<dbReference type="FunFam" id="3.40.50.620:FF:000062">
    <property type="entry name" value="Arginine--tRNA ligase"/>
    <property type="match status" value="1"/>
</dbReference>
<dbReference type="GO" id="GO:0004814">
    <property type="term" value="F:arginine-tRNA ligase activity"/>
    <property type="evidence" value="ECO:0007669"/>
    <property type="project" value="UniProtKB-UniRule"/>
</dbReference>
<evidence type="ECO:0000256" key="1">
    <source>
        <dbReference type="ARBA" id="ARBA00004496"/>
    </source>
</evidence>
<comment type="catalytic activity">
    <reaction evidence="10 11">
        <text>tRNA(Arg) + L-arginine + ATP = L-arginyl-tRNA(Arg) + AMP + diphosphate</text>
        <dbReference type="Rhea" id="RHEA:20301"/>
        <dbReference type="Rhea" id="RHEA-COMP:9658"/>
        <dbReference type="Rhea" id="RHEA-COMP:9673"/>
        <dbReference type="ChEBI" id="CHEBI:30616"/>
        <dbReference type="ChEBI" id="CHEBI:32682"/>
        <dbReference type="ChEBI" id="CHEBI:33019"/>
        <dbReference type="ChEBI" id="CHEBI:78442"/>
        <dbReference type="ChEBI" id="CHEBI:78513"/>
        <dbReference type="ChEBI" id="CHEBI:456215"/>
        <dbReference type="EC" id="6.1.1.19"/>
    </reaction>
</comment>
<dbReference type="InterPro" id="IPR036695">
    <property type="entry name" value="Arg-tRNA-synth_N_sf"/>
</dbReference>
<dbReference type="AlphaFoldDB" id="A0A9D9DJ11"/>
<accession>A0A9D9DJ11</accession>
<dbReference type="SMART" id="SM00836">
    <property type="entry name" value="DALR_1"/>
    <property type="match status" value="1"/>
</dbReference>
<evidence type="ECO:0000256" key="3">
    <source>
        <dbReference type="ARBA" id="ARBA00011245"/>
    </source>
</evidence>
<dbReference type="GO" id="GO:0005737">
    <property type="term" value="C:cytoplasm"/>
    <property type="evidence" value="ECO:0007669"/>
    <property type="project" value="UniProtKB-SubCell"/>
</dbReference>
<dbReference type="InterPro" id="IPR035684">
    <property type="entry name" value="ArgRS_core"/>
</dbReference>
<dbReference type="InterPro" id="IPR008909">
    <property type="entry name" value="DALR_anticod-bd"/>
</dbReference>
<dbReference type="InterPro" id="IPR014729">
    <property type="entry name" value="Rossmann-like_a/b/a_fold"/>
</dbReference>
<evidence type="ECO:0000256" key="7">
    <source>
        <dbReference type="ARBA" id="ARBA00022840"/>
    </source>
</evidence>
<dbReference type="InterPro" id="IPR001412">
    <property type="entry name" value="aa-tRNA-synth_I_CS"/>
</dbReference>
<feature type="domain" description="Arginyl tRNA synthetase N-terminal" evidence="14">
    <location>
        <begin position="6"/>
        <end position="90"/>
    </location>
</feature>
<dbReference type="Pfam" id="PF03485">
    <property type="entry name" value="Arg_tRNA_synt_N"/>
    <property type="match status" value="1"/>
</dbReference>
<keyword evidence="5 11" id="KW-0436">Ligase</keyword>
<dbReference type="SUPFAM" id="SSF52374">
    <property type="entry name" value="Nucleotidylyl transferase"/>
    <property type="match status" value="1"/>
</dbReference>
<evidence type="ECO:0000313" key="15">
    <source>
        <dbReference type="EMBL" id="MBO8427590.1"/>
    </source>
</evidence>
<proteinExistence type="inferred from homology"/>
<dbReference type="EMBL" id="JADIMY010000073">
    <property type="protein sequence ID" value="MBO8427590.1"/>
    <property type="molecule type" value="Genomic_DNA"/>
</dbReference>
<dbReference type="GO" id="GO:0006420">
    <property type="term" value="P:arginyl-tRNA aminoacylation"/>
    <property type="evidence" value="ECO:0007669"/>
    <property type="project" value="UniProtKB-UniRule"/>
</dbReference>
<comment type="caution">
    <text evidence="15">The sequence shown here is derived from an EMBL/GenBank/DDBJ whole genome shotgun (WGS) entry which is preliminary data.</text>
</comment>
<evidence type="ECO:0000256" key="2">
    <source>
        <dbReference type="ARBA" id="ARBA00005594"/>
    </source>
</evidence>
<evidence type="ECO:0000256" key="5">
    <source>
        <dbReference type="ARBA" id="ARBA00022598"/>
    </source>
</evidence>
<comment type="subcellular location">
    <subcellularLocation>
        <location evidence="1 11">Cytoplasm</location>
    </subcellularLocation>
</comment>
<dbReference type="GO" id="GO:0005524">
    <property type="term" value="F:ATP binding"/>
    <property type="evidence" value="ECO:0007669"/>
    <property type="project" value="UniProtKB-UniRule"/>
</dbReference>
<keyword evidence="9 11" id="KW-0030">Aminoacyl-tRNA synthetase</keyword>
<reference evidence="15" key="1">
    <citation type="submission" date="2020-10" db="EMBL/GenBank/DDBJ databases">
        <authorList>
            <person name="Gilroy R."/>
        </authorList>
    </citation>
    <scope>NUCLEOTIDE SEQUENCE</scope>
    <source>
        <strain evidence="15">11159</strain>
    </source>
</reference>
<comment type="similarity">
    <text evidence="2 11 12">Belongs to the class-I aminoacyl-tRNA synthetase family.</text>
</comment>
<gene>
    <name evidence="11" type="primary">argS</name>
    <name evidence="15" type="ORF">IAC58_03460</name>
</gene>
<dbReference type="PANTHER" id="PTHR11956:SF5">
    <property type="entry name" value="ARGININE--TRNA LIGASE, CYTOPLASMIC"/>
    <property type="match status" value="1"/>
</dbReference>
<evidence type="ECO:0000256" key="10">
    <source>
        <dbReference type="ARBA" id="ARBA00049339"/>
    </source>
</evidence>
<evidence type="ECO:0000256" key="6">
    <source>
        <dbReference type="ARBA" id="ARBA00022741"/>
    </source>
</evidence>
<feature type="domain" description="DALR anticodon binding" evidence="13">
    <location>
        <begin position="432"/>
        <end position="548"/>
    </location>
</feature>
<dbReference type="SUPFAM" id="SSF55190">
    <property type="entry name" value="Arginyl-tRNA synthetase (ArgRS), N-terminal 'additional' domain"/>
    <property type="match status" value="1"/>
</dbReference>
<dbReference type="Gene3D" id="3.30.1360.70">
    <property type="entry name" value="Arginyl tRNA synthetase N-terminal domain"/>
    <property type="match status" value="1"/>
</dbReference>
<protein>
    <recommendedName>
        <fullName evidence="11">Arginine--tRNA ligase</fullName>
        <ecNumber evidence="11">6.1.1.19</ecNumber>
    </recommendedName>
    <alternativeName>
        <fullName evidence="11">Arginyl-tRNA synthetase</fullName>
        <shortName evidence="11">ArgRS</shortName>
    </alternativeName>
</protein>
<keyword evidence="7 11" id="KW-0067">ATP-binding</keyword>
<dbReference type="PROSITE" id="PS00178">
    <property type="entry name" value="AA_TRNA_LIGASE_I"/>
    <property type="match status" value="1"/>
</dbReference>
<comment type="subunit">
    <text evidence="3 11">Monomer.</text>
</comment>
<dbReference type="HAMAP" id="MF_00123">
    <property type="entry name" value="Arg_tRNA_synth"/>
    <property type="match status" value="1"/>
</dbReference>
<dbReference type="InterPro" id="IPR001278">
    <property type="entry name" value="Arg-tRNA-ligase"/>
</dbReference>
<dbReference type="Pfam" id="PF00750">
    <property type="entry name" value="tRNA-synt_1d"/>
    <property type="match status" value="1"/>
</dbReference>
<dbReference type="Gene3D" id="3.40.50.620">
    <property type="entry name" value="HUPs"/>
    <property type="match status" value="1"/>
</dbReference>
<organism evidence="15 16">
    <name type="scientific">Candidatus Onthovivens merdipullorum</name>
    <dbReference type="NCBI Taxonomy" id="2840889"/>
    <lineage>
        <taxon>Bacteria</taxon>
        <taxon>Bacillati</taxon>
        <taxon>Bacillota</taxon>
        <taxon>Bacilli</taxon>
        <taxon>Bacillales</taxon>
        <taxon>Candidatus Onthovivens</taxon>
    </lineage>
</organism>
<dbReference type="Proteomes" id="UP000823613">
    <property type="component" value="Unassembled WGS sequence"/>
</dbReference>
<keyword evidence="4 11" id="KW-0963">Cytoplasm</keyword>
<evidence type="ECO:0000256" key="12">
    <source>
        <dbReference type="RuleBase" id="RU363038"/>
    </source>
</evidence>
<evidence type="ECO:0000313" key="16">
    <source>
        <dbReference type="Proteomes" id="UP000823613"/>
    </source>
</evidence>
<sequence>MEDILLKLKEIIVESLKKIFDINIKNDEVIIEIPKEKIHGDYSTNIAMRLAKTLHDSPKNIATKLVSELNNSDYFDKVEIAGPGFINFFYKKVSLTSVLKEILINKENFGKQDIGHKEKIMVEYVSANPTGDLHLGHARGAAFGDALTRLLKFTNYDVLREYYVNDAGNQINVLAKSLFLRYKEALGNEINEDEIGYQGKDVKKLAKDIVRKEKDKYLKISEDEALNYFKDIGTELELNKIKKDLDLFRVGFDNYTSERSLYSSNKVANTLNKLKESGFTYETDGALWLKTTEFGDDKDRVLIKKDGSYTYLLPDLAYHKDKFDRGYNNLINLFGADHHGYIIRLKAGLKILGYNPNNLNILIIQMVRLIDNGVEVKMSKRTGNAVTIRELCEDVGVDAARYFFLSRPLDSQFDFDLGIARKHSNENPIFYIQYAGARMYSVLEKAKDYKIDIKDTYSLLTNEKEIELIKVLQEFKKVIKEASLTKEVNRLTSYAYKLASTFHSLYNDEKFINEDNELTLERLSLVLASLEVLKNTLNLLGIEVKKVM</sequence>
<keyword evidence="6 11" id="KW-0547">Nucleotide-binding</keyword>
<dbReference type="FunFam" id="3.30.1360.70:FF:000003">
    <property type="entry name" value="Arginine--tRNA ligase"/>
    <property type="match status" value="1"/>
</dbReference>
<name>A0A9D9DJ11_9BACL</name>
<dbReference type="Gene3D" id="1.10.730.10">
    <property type="entry name" value="Isoleucyl-tRNA Synthetase, Domain 1"/>
    <property type="match status" value="1"/>
</dbReference>
<keyword evidence="8 11" id="KW-0648">Protein biosynthesis</keyword>
<feature type="short sequence motif" description="'HIGH' region" evidence="11">
    <location>
        <begin position="127"/>
        <end position="137"/>
    </location>
</feature>
<evidence type="ECO:0000256" key="9">
    <source>
        <dbReference type="ARBA" id="ARBA00023146"/>
    </source>
</evidence>
<dbReference type="PRINTS" id="PR01038">
    <property type="entry name" value="TRNASYNTHARG"/>
</dbReference>
<dbReference type="InterPro" id="IPR005148">
    <property type="entry name" value="Arg-tRNA-synth_N"/>
</dbReference>
<dbReference type="InterPro" id="IPR009080">
    <property type="entry name" value="tRNAsynth_Ia_anticodon-bd"/>
</dbReference>
<evidence type="ECO:0000256" key="4">
    <source>
        <dbReference type="ARBA" id="ARBA00022490"/>
    </source>
</evidence>
<reference evidence="15" key="2">
    <citation type="journal article" date="2021" name="PeerJ">
        <title>Extensive microbial diversity within the chicken gut microbiome revealed by metagenomics and culture.</title>
        <authorList>
            <person name="Gilroy R."/>
            <person name="Ravi A."/>
            <person name="Getino M."/>
            <person name="Pursley I."/>
            <person name="Horton D.L."/>
            <person name="Alikhan N.F."/>
            <person name="Baker D."/>
            <person name="Gharbi K."/>
            <person name="Hall N."/>
            <person name="Watson M."/>
            <person name="Adriaenssens E.M."/>
            <person name="Foster-Nyarko E."/>
            <person name="Jarju S."/>
            <person name="Secka A."/>
            <person name="Antonio M."/>
            <person name="Oren A."/>
            <person name="Chaudhuri R.R."/>
            <person name="La Ragione R."/>
            <person name="Hildebrand F."/>
            <person name="Pallen M.J."/>
        </authorList>
    </citation>
    <scope>NUCLEOTIDE SEQUENCE</scope>
    <source>
        <strain evidence="15">11159</strain>
    </source>
</reference>
<dbReference type="CDD" id="cd00671">
    <property type="entry name" value="ArgRS_core"/>
    <property type="match status" value="1"/>
</dbReference>
<evidence type="ECO:0000259" key="14">
    <source>
        <dbReference type="SMART" id="SM01016"/>
    </source>
</evidence>
<evidence type="ECO:0000256" key="11">
    <source>
        <dbReference type="HAMAP-Rule" id="MF_00123"/>
    </source>
</evidence>
<dbReference type="SUPFAM" id="SSF47323">
    <property type="entry name" value="Anticodon-binding domain of a subclass of class I aminoacyl-tRNA synthetases"/>
    <property type="match status" value="1"/>
</dbReference>
<dbReference type="EC" id="6.1.1.19" evidence="11"/>
<dbReference type="PANTHER" id="PTHR11956">
    <property type="entry name" value="ARGINYL-TRNA SYNTHETASE"/>
    <property type="match status" value="1"/>
</dbReference>
<evidence type="ECO:0000259" key="13">
    <source>
        <dbReference type="SMART" id="SM00836"/>
    </source>
</evidence>